<feature type="compositionally biased region" description="Low complexity" evidence="1">
    <location>
        <begin position="294"/>
        <end position="304"/>
    </location>
</feature>
<accession>A0ABQ7UAK7</accession>
<dbReference type="Proteomes" id="UP000826656">
    <property type="component" value="Unassembled WGS sequence"/>
</dbReference>
<protein>
    <recommendedName>
        <fullName evidence="2">GAG-pre-integrase domain-containing protein</fullName>
    </recommendedName>
</protein>
<evidence type="ECO:0000256" key="1">
    <source>
        <dbReference type="SAM" id="MobiDB-lite"/>
    </source>
</evidence>
<dbReference type="Pfam" id="PF13976">
    <property type="entry name" value="gag_pre-integrs"/>
    <property type="match status" value="1"/>
</dbReference>
<keyword evidence="4" id="KW-1185">Reference proteome</keyword>
<dbReference type="PANTHER" id="PTHR47481:SF21">
    <property type="entry name" value="BASIC-LEUCINE ZIPPER TRANSCRIPTION FACTOR Q-RELATED"/>
    <property type="match status" value="1"/>
</dbReference>
<feature type="region of interest" description="Disordered" evidence="1">
    <location>
        <begin position="147"/>
        <end position="176"/>
    </location>
</feature>
<feature type="region of interest" description="Disordered" evidence="1">
    <location>
        <begin position="276"/>
        <end position="304"/>
    </location>
</feature>
<evidence type="ECO:0000313" key="4">
    <source>
        <dbReference type="Proteomes" id="UP000826656"/>
    </source>
</evidence>
<comment type="caution">
    <text evidence="3">The sequence shown here is derived from an EMBL/GenBank/DDBJ whole genome shotgun (WGS) entry which is preliminary data.</text>
</comment>
<reference evidence="3 4" key="1">
    <citation type="journal article" date="2021" name="bioRxiv">
        <title>Chromosome-scale and haplotype-resolved genome assembly of a tetraploid potato cultivar.</title>
        <authorList>
            <person name="Sun H."/>
            <person name="Jiao W.-B."/>
            <person name="Krause K."/>
            <person name="Campoy J.A."/>
            <person name="Goel M."/>
            <person name="Folz-Donahue K."/>
            <person name="Kukat C."/>
            <person name="Huettel B."/>
            <person name="Schneeberger K."/>
        </authorList>
    </citation>
    <scope>NUCLEOTIDE SEQUENCE [LARGE SCALE GENOMIC DNA]</scope>
    <source>
        <strain evidence="3">SolTubOtavaFocal</strain>
        <tissue evidence="3">Leaves</tissue>
    </source>
</reference>
<proteinExistence type="predicted"/>
<evidence type="ECO:0000259" key="2">
    <source>
        <dbReference type="Pfam" id="PF13976"/>
    </source>
</evidence>
<sequence>MWKAQFSMLMHGHDLYGHLDGSAPSPSRTITTGTVPSANPAFSLWFHQDQLIQNAINLFIQQLPPLLQLLIHQKRPGMHCTQPMRIIGAPITNSELIVEILSSLGPEFREISAVICARDSIISYEELYEKLLDHDLFLRHEESKHTPNQITAAAATSKRSGHSNSRNTRRPNNGGPTIALLHPISVDLPPPPSLMMVFAANCATNQAPTNSWIVDYGASHHITAEPHNLQAPTNSWIVDYGASHHITAEPHNLQAYNGMEHVSMGDDLNTGTPLVHGQSTNGLYERPTSPSVPSPQAHAASSNSSSIITWHRRLGHPHARLLHTPLNEFLLPNDDIDILLKRQEHYYMKPHFP</sequence>
<name>A0ABQ7UAK7_SOLTU</name>
<evidence type="ECO:0000313" key="3">
    <source>
        <dbReference type="EMBL" id="KAH0743298.1"/>
    </source>
</evidence>
<dbReference type="EMBL" id="JAIVGD010000023">
    <property type="protein sequence ID" value="KAH0743298.1"/>
    <property type="molecule type" value="Genomic_DNA"/>
</dbReference>
<dbReference type="InterPro" id="IPR025724">
    <property type="entry name" value="GAG-pre-integrase_dom"/>
</dbReference>
<feature type="compositionally biased region" description="Polar residues" evidence="1">
    <location>
        <begin position="162"/>
        <end position="175"/>
    </location>
</feature>
<organism evidence="3 4">
    <name type="scientific">Solanum tuberosum</name>
    <name type="common">Potato</name>
    <dbReference type="NCBI Taxonomy" id="4113"/>
    <lineage>
        <taxon>Eukaryota</taxon>
        <taxon>Viridiplantae</taxon>
        <taxon>Streptophyta</taxon>
        <taxon>Embryophyta</taxon>
        <taxon>Tracheophyta</taxon>
        <taxon>Spermatophyta</taxon>
        <taxon>Magnoliopsida</taxon>
        <taxon>eudicotyledons</taxon>
        <taxon>Gunneridae</taxon>
        <taxon>Pentapetalae</taxon>
        <taxon>asterids</taxon>
        <taxon>lamiids</taxon>
        <taxon>Solanales</taxon>
        <taxon>Solanaceae</taxon>
        <taxon>Solanoideae</taxon>
        <taxon>Solaneae</taxon>
        <taxon>Solanum</taxon>
    </lineage>
</organism>
<dbReference type="PANTHER" id="PTHR47481">
    <property type="match status" value="1"/>
</dbReference>
<feature type="domain" description="GAG-pre-integrase" evidence="2">
    <location>
        <begin position="283"/>
        <end position="335"/>
    </location>
</feature>
<gene>
    <name evidence="3" type="ORF">KY290_031291</name>
</gene>